<sequence>MSSQSVPLTTLAELPDGDSRGFEVEGWRAKVIIVRKGTRLFGWRDLCPHYAGGTSMAWRRDAYLNGARTHLACHAHGAWFDIETGVCVQGACLGKRLTRVPLRIDEEGGVHLDRTPREDKA</sequence>
<protein>
    <submittedName>
        <fullName evidence="6">Rieske 2Fe-2S domain-containing protein</fullName>
    </submittedName>
</protein>
<proteinExistence type="predicted"/>
<evidence type="ECO:0000313" key="6">
    <source>
        <dbReference type="EMBL" id="MCW1935064.1"/>
    </source>
</evidence>
<keyword evidence="7" id="KW-1185">Reference proteome</keyword>
<dbReference type="PROSITE" id="PS51296">
    <property type="entry name" value="RIESKE"/>
    <property type="match status" value="1"/>
</dbReference>
<dbReference type="PANTHER" id="PTHR40261">
    <property type="match status" value="1"/>
</dbReference>
<dbReference type="SUPFAM" id="SSF50022">
    <property type="entry name" value="ISP domain"/>
    <property type="match status" value="1"/>
</dbReference>
<evidence type="ECO:0000256" key="4">
    <source>
        <dbReference type="ARBA" id="ARBA00023014"/>
    </source>
</evidence>
<dbReference type="PANTHER" id="PTHR40261:SF1">
    <property type="entry name" value="RIESKE DOMAIN-CONTAINING PROTEIN"/>
    <property type="match status" value="1"/>
</dbReference>
<reference evidence="6 7" key="1">
    <citation type="submission" date="2022-10" db="EMBL/GenBank/DDBJ databases">
        <title>Pararhodobacter sp. nov., isolated from marine algae.</title>
        <authorList>
            <person name="Choi B.J."/>
            <person name="Kim J.M."/>
            <person name="Lee J.K."/>
            <person name="Choi D.G."/>
            <person name="Jeon C.O."/>
        </authorList>
    </citation>
    <scope>NUCLEOTIDE SEQUENCE [LARGE SCALE GENOMIC DNA]</scope>
    <source>
        <strain evidence="6 7">ZQ420</strain>
    </source>
</reference>
<dbReference type="Proteomes" id="UP001208938">
    <property type="component" value="Unassembled WGS sequence"/>
</dbReference>
<evidence type="ECO:0000256" key="2">
    <source>
        <dbReference type="ARBA" id="ARBA00022723"/>
    </source>
</evidence>
<comment type="caution">
    <text evidence="6">The sequence shown here is derived from an EMBL/GenBank/DDBJ whole genome shotgun (WGS) entry which is preliminary data.</text>
</comment>
<organism evidence="6 7">
    <name type="scientific">Pararhodobacter zhoushanensis</name>
    <dbReference type="NCBI Taxonomy" id="2479545"/>
    <lineage>
        <taxon>Bacteria</taxon>
        <taxon>Pseudomonadati</taxon>
        <taxon>Pseudomonadota</taxon>
        <taxon>Alphaproteobacteria</taxon>
        <taxon>Rhodobacterales</taxon>
        <taxon>Paracoccaceae</taxon>
        <taxon>Pararhodobacter</taxon>
    </lineage>
</organism>
<name>A0ABT3H5J5_9RHOB</name>
<dbReference type="EMBL" id="JAPDFL010000002">
    <property type="protein sequence ID" value="MCW1935064.1"/>
    <property type="molecule type" value="Genomic_DNA"/>
</dbReference>
<keyword evidence="2" id="KW-0479">Metal-binding</keyword>
<evidence type="ECO:0000313" key="7">
    <source>
        <dbReference type="Proteomes" id="UP001208938"/>
    </source>
</evidence>
<feature type="domain" description="Rieske" evidence="5">
    <location>
        <begin position="6"/>
        <end position="111"/>
    </location>
</feature>
<evidence type="ECO:0000256" key="1">
    <source>
        <dbReference type="ARBA" id="ARBA00022714"/>
    </source>
</evidence>
<dbReference type="CDD" id="cd03467">
    <property type="entry name" value="Rieske"/>
    <property type="match status" value="1"/>
</dbReference>
<gene>
    <name evidence="6" type="ORF">OKW52_23095</name>
</gene>
<dbReference type="InterPro" id="IPR036922">
    <property type="entry name" value="Rieske_2Fe-2S_sf"/>
</dbReference>
<keyword evidence="1" id="KW-0001">2Fe-2S</keyword>
<evidence type="ECO:0000259" key="5">
    <source>
        <dbReference type="PROSITE" id="PS51296"/>
    </source>
</evidence>
<dbReference type="InterPro" id="IPR017941">
    <property type="entry name" value="Rieske_2Fe-2S"/>
</dbReference>
<keyword evidence="4" id="KW-0411">Iron-sulfur</keyword>
<evidence type="ECO:0000256" key="3">
    <source>
        <dbReference type="ARBA" id="ARBA00023004"/>
    </source>
</evidence>
<dbReference type="Gene3D" id="2.102.10.10">
    <property type="entry name" value="Rieske [2Fe-2S] iron-sulphur domain"/>
    <property type="match status" value="1"/>
</dbReference>
<keyword evidence="3" id="KW-0408">Iron</keyword>
<dbReference type="RefSeq" id="WP_264507948.1">
    <property type="nucleotide sequence ID" value="NZ_JAPDFL010000002.1"/>
</dbReference>
<accession>A0ABT3H5J5</accession>
<dbReference type="Pfam" id="PF00355">
    <property type="entry name" value="Rieske"/>
    <property type="match status" value="1"/>
</dbReference>